<keyword evidence="2" id="KW-0902">Two-component regulatory system</keyword>
<dbReference type="HOGENOM" id="CLU_000445_90_4_6"/>
<evidence type="ECO:0000256" key="5">
    <source>
        <dbReference type="ARBA" id="ARBA00023163"/>
    </source>
</evidence>
<dbReference type="SUPFAM" id="SSF46894">
    <property type="entry name" value="C-terminal effector domain of the bipartite response regulators"/>
    <property type="match status" value="1"/>
</dbReference>
<dbReference type="InterPro" id="IPR000792">
    <property type="entry name" value="Tscrpt_reg_LuxR_C"/>
</dbReference>
<dbReference type="Proteomes" id="UP000001947">
    <property type="component" value="Chromosome"/>
</dbReference>
<keyword evidence="3" id="KW-0805">Transcription regulation</keyword>
<dbReference type="eggNOG" id="COG0745">
    <property type="taxonomic scope" value="Bacteria"/>
</dbReference>
<evidence type="ECO:0000256" key="2">
    <source>
        <dbReference type="ARBA" id="ARBA00023012"/>
    </source>
</evidence>
<feature type="domain" description="HTH luxR-type" evidence="7">
    <location>
        <begin position="233"/>
        <end position="298"/>
    </location>
</feature>
<feature type="domain" description="Response regulatory" evidence="8">
    <location>
        <begin position="10"/>
        <end position="126"/>
    </location>
</feature>
<evidence type="ECO:0000256" key="6">
    <source>
        <dbReference type="PROSITE-ProRule" id="PRU00169"/>
    </source>
</evidence>
<evidence type="ECO:0000256" key="1">
    <source>
        <dbReference type="ARBA" id="ARBA00022553"/>
    </source>
</evidence>
<dbReference type="FunFam" id="1.10.10.10:FF:000153">
    <property type="entry name" value="LuxR family transcriptional regulator"/>
    <property type="match status" value="1"/>
</dbReference>
<dbReference type="GO" id="GO:0032993">
    <property type="term" value="C:protein-DNA complex"/>
    <property type="evidence" value="ECO:0007669"/>
    <property type="project" value="TreeGrafter"/>
</dbReference>
<dbReference type="GeneID" id="98614614"/>
<evidence type="ECO:0000256" key="4">
    <source>
        <dbReference type="ARBA" id="ARBA00023125"/>
    </source>
</evidence>
<gene>
    <name evidence="9" type="ordered locus">Sde_2977</name>
</gene>
<keyword evidence="5" id="KW-0804">Transcription</keyword>
<organism evidence="9 10">
    <name type="scientific">Saccharophagus degradans (strain 2-40 / ATCC 43961 / DSM 17024)</name>
    <dbReference type="NCBI Taxonomy" id="203122"/>
    <lineage>
        <taxon>Bacteria</taxon>
        <taxon>Pseudomonadati</taxon>
        <taxon>Pseudomonadota</taxon>
        <taxon>Gammaproteobacteria</taxon>
        <taxon>Cellvibrionales</taxon>
        <taxon>Cellvibrionaceae</taxon>
        <taxon>Saccharophagus</taxon>
    </lineage>
</organism>
<dbReference type="SMART" id="SM00448">
    <property type="entry name" value="REC"/>
    <property type="match status" value="1"/>
</dbReference>
<name>Q21GE5_SACD2</name>
<dbReference type="PRINTS" id="PR00038">
    <property type="entry name" value="HTHLUXR"/>
</dbReference>
<evidence type="ECO:0000256" key="3">
    <source>
        <dbReference type="ARBA" id="ARBA00023015"/>
    </source>
</evidence>
<dbReference type="RefSeq" id="WP_011469450.1">
    <property type="nucleotide sequence ID" value="NC_007912.1"/>
</dbReference>
<dbReference type="SUPFAM" id="SSF52172">
    <property type="entry name" value="CheY-like"/>
    <property type="match status" value="1"/>
</dbReference>
<dbReference type="CDD" id="cd06170">
    <property type="entry name" value="LuxR_C_like"/>
    <property type="match status" value="1"/>
</dbReference>
<dbReference type="InterPro" id="IPR039420">
    <property type="entry name" value="WalR-like"/>
</dbReference>
<dbReference type="Gene3D" id="3.40.50.2300">
    <property type="match status" value="1"/>
</dbReference>
<dbReference type="PROSITE" id="PS50043">
    <property type="entry name" value="HTH_LUXR_2"/>
    <property type="match status" value="1"/>
</dbReference>
<dbReference type="SMART" id="SM00421">
    <property type="entry name" value="HTH_LUXR"/>
    <property type="match status" value="1"/>
</dbReference>
<proteinExistence type="predicted"/>
<feature type="modified residue" description="4-aspartylphosphate" evidence="6">
    <location>
        <position position="59"/>
    </location>
</feature>
<dbReference type="PROSITE" id="PS50110">
    <property type="entry name" value="RESPONSE_REGULATORY"/>
    <property type="match status" value="1"/>
</dbReference>
<protein>
    <submittedName>
        <fullName evidence="9">Response regulator receiver</fullName>
    </submittedName>
</protein>
<dbReference type="STRING" id="203122.Sde_2977"/>
<dbReference type="GO" id="GO:0006355">
    <property type="term" value="P:regulation of DNA-templated transcription"/>
    <property type="evidence" value="ECO:0007669"/>
    <property type="project" value="InterPro"/>
</dbReference>
<sequence>MNTISPDNHIVLIVDDSPDTLGMLNEALESTGMTTLVALEGKQALTIAQKLTPDVILLDAIMPGMDGFETCEKLKANPSLKNIPVIFMTGLSDTDSIVKGFAAGGVDYLTKPINPKELVARINAHLINARTALSAQQALDSAGQTILAVNNDGVKQWATPAASKLLEELTINSPTNTLEDQLKHWLANHPTEDNKMPFCAAGQHYTAIYFGLSDQGEHLIRLNNDTAVDEASVLKEQFGITKRESDVFLWLAKGKTNREIAQIIDISPRTVNKHLEQLFKKLAVDNRTTAAAMAIQCLQKKRG</sequence>
<keyword evidence="1 6" id="KW-0597">Phosphoprotein</keyword>
<keyword evidence="4" id="KW-0238">DNA-binding</keyword>
<dbReference type="PANTHER" id="PTHR48111">
    <property type="entry name" value="REGULATOR OF RPOS"/>
    <property type="match status" value="1"/>
</dbReference>
<dbReference type="GO" id="GO:0000156">
    <property type="term" value="F:phosphorelay response regulator activity"/>
    <property type="evidence" value="ECO:0007669"/>
    <property type="project" value="TreeGrafter"/>
</dbReference>
<dbReference type="GO" id="GO:0005829">
    <property type="term" value="C:cytosol"/>
    <property type="evidence" value="ECO:0007669"/>
    <property type="project" value="TreeGrafter"/>
</dbReference>
<dbReference type="GO" id="GO:0000976">
    <property type="term" value="F:transcription cis-regulatory region binding"/>
    <property type="evidence" value="ECO:0007669"/>
    <property type="project" value="TreeGrafter"/>
</dbReference>
<dbReference type="OrthoDB" id="8874570at2"/>
<evidence type="ECO:0000259" key="8">
    <source>
        <dbReference type="PROSITE" id="PS50110"/>
    </source>
</evidence>
<dbReference type="Pfam" id="PF00196">
    <property type="entry name" value="GerE"/>
    <property type="match status" value="1"/>
</dbReference>
<dbReference type="eggNOG" id="COG2197">
    <property type="taxonomic scope" value="Bacteria"/>
</dbReference>
<dbReference type="CDD" id="cd19920">
    <property type="entry name" value="REC_PA4781-like"/>
    <property type="match status" value="1"/>
</dbReference>
<reference evidence="9 10" key="1">
    <citation type="journal article" date="2008" name="PLoS Genet.">
        <title>Complete genome sequence of the complex carbohydrate-degrading marine bacterium, Saccharophagus degradans strain 2-40 T.</title>
        <authorList>
            <person name="Weiner R.M."/>
            <person name="Taylor L.E.II."/>
            <person name="Henrissat B."/>
            <person name="Hauser L."/>
            <person name="Land M."/>
            <person name="Coutinho P.M."/>
            <person name="Rancurel C."/>
            <person name="Saunders E.H."/>
            <person name="Longmire A.G."/>
            <person name="Zhang H."/>
            <person name="Bayer E.A."/>
            <person name="Gilbert H.J."/>
            <person name="Larimer F."/>
            <person name="Zhulin I.B."/>
            <person name="Ekborg N.A."/>
            <person name="Lamed R."/>
            <person name="Richardson P.M."/>
            <person name="Borovok I."/>
            <person name="Hutcheson S."/>
        </authorList>
    </citation>
    <scope>NUCLEOTIDE SEQUENCE [LARGE SCALE GENOMIC DNA]</scope>
    <source>
        <strain evidence="10">2-40 / ATCC 43961 / DSM 17024</strain>
    </source>
</reference>
<dbReference type="Pfam" id="PF00072">
    <property type="entry name" value="Response_reg"/>
    <property type="match status" value="1"/>
</dbReference>
<dbReference type="InterPro" id="IPR036388">
    <property type="entry name" value="WH-like_DNA-bd_sf"/>
</dbReference>
<accession>Q21GE5</accession>
<dbReference type="KEGG" id="sde:Sde_2977"/>
<dbReference type="AlphaFoldDB" id="Q21GE5"/>
<dbReference type="EMBL" id="CP000282">
    <property type="protein sequence ID" value="ABD82234.1"/>
    <property type="molecule type" value="Genomic_DNA"/>
</dbReference>
<dbReference type="PANTHER" id="PTHR48111:SF1">
    <property type="entry name" value="TWO-COMPONENT RESPONSE REGULATOR ORR33"/>
    <property type="match status" value="1"/>
</dbReference>
<dbReference type="InterPro" id="IPR001789">
    <property type="entry name" value="Sig_transdc_resp-reg_receiver"/>
</dbReference>
<evidence type="ECO:0000313" key="10">
    <source>
        <dbReference type="Proteomes" id="UP000001947"/>
    </source>
</evidence>
<dbReference type="Gene3D" id="1.10.10.10">
    <property type="entry name" value="Winged helix-like DNA-binding domain superfamily/Winged helix DNA-binding domain"/>
    <property type="match status" value="1"/>
</dbReference>
<evidence type="ECO:0000313" key="9">
    <source>
        <dbReference type="EMBL" id="ABD82234.1"/>
    </source>
</evidence>
<evidence type="ECO:0000259" key="7">
    <source>
        <dbReference type="PROSITE" id="PS50043"/>
    </source>
</evidence>
<dbReference type="InterPro" id="IPR011006">
    <property type="entry name" value="CheY-like_superfamily"/>
</dbReference>
<dbReference type="InterPro" id="IPR016032">
    <property type="entry name" value="Sig_transdc_resp-reg_C-effctor"/>
</dbReference>
<keyword evidence="10" id="KW-1185">Reference proteome</keyword>